<evidence type="ECO:0000256" key="6">
    <source>
        <dbReference type="ARBA" id="ARBA00022679"/>
    </source>
</evidence>
<dbReference type="PANTHER" id="PTHR10176:SF3">
    <property type="entry name" value="GLYCOGEN [STARCH] SYNTHASE"/>
    <property type="match status" value="1"/>
</dbReference>
<evidence type="ECO:0000256" key="3">
    <source>
        <dbReference type="ARBA" id="ARBA00012558"/>
    </source>
</evidence>
<comment type="pathway">
    <text evidence="1 10">Glycan biosynthesis; glycogen biosynthesis.</text>
</comment>
<dbReference type="GO" id="GO:0004373">
    <property type="term" value="F:alpha-1,4-glucan glucosyltransferase (UDP-glucose donor) activity"/>
    <property type="evidence" value="ECO:0007669"/>
    <property type="project" value="UniProtKB-EC"/>
</dbReference>
<name>A0A4D5R9N8_SCOVI</name>
<keyword evidence="7 10" id="KW-0320">Glycogen biosynthesis</keyword>
<dbReference type="EMBL" id="GGNE01000296">
    <property type="protein sequence ID" value="MIC88837.1"/>
    <property type="molecule type" value="Transcribed_RNA"/>
</dbReference>
<evidence type="ECO:0000256" key="7">
    <source>
        <dbReference type="ARBA" id="ARBA00023056"/>
    </source>
</evidence>
<dbReference type="Gene3D" id="3.40.50.2000">
    <property type="entry name" value="Glycogen Phosphorylase B"/>
    <property type="match status" value="2"/>
</dbReference>
<dbReference type="FunFam" id="3.40.50.2000:FF:000028">
    <property type="entry name" value="Glycogen [starch] synthase"/>
    <property type="match status" value="1"/>
</dbReference>
<sequence>MASKVARRFYRFDGQDEFHLDRGITAAAENKWVFEISWEVANKVGGIYTVIRSKAGITVEELGDQYILMGPYNESLVQTEVELVDADHELISPVIASMKDHGIKVYYGRWLIDGYPQVILFDIGSSAWKLDEWKRELWNVSNIGIPWHDRESNDAVVFGFLVTWFIQEFLQRCTGKYEMPLVVAHFHEWLAGIGLLLCRVRHLDVATIFTTHATLLGRYLCAGNVDFYNNLDKFSVDKEAGDRGIYHRYCMERAAIHSAHVFTTVSEITSFEAEHLLKRRPDIVTPNGLNVKKFSAIHEFQNMHAIAKEKIHDFVRGHFYGNYDFDLDKTLYFFIAGRYEFSNKGADLFIEALARLNHFLKSNNSDTTVVAFLIFPARTNNFNVESLRGQAIAKQLRDTIHDVQTKIGRRMYEISLGGRLPTGNELLLPEDIVKLKRCIFAAHRNSLPPICTHNMIDDIGDPVLNAIRRTQLFNNRVDRVKIVFHPEFLSPTNPLFGVEYDEFVRGCHLGVFPSYYEPWGYTPAECTVMGIPSVTTNLSGFGCFMAEHVADPMSYGIYIIDRRFKSLEESVMQLAQYMYDFCCLTRRQRVIQRNRTERLSDLLDWKNLGIYYRKARQMSLNRTHPELFEEDTMMAAKMKYPRPVSEPPSPSSSRASTPVPSEKGSDSEEDEDEHPEEKELVELVRRSSISNGNLLPAGKIPDKAV</sequence>
<accession>A0A4D5R9N8</accession>
<evidence type="ECO:0000256" key="1">
    <source>
        <dbReference type="ARBA" id="ARBA00004964"/>
    </source>
</evidence>
<dbReference type="InterPro" id="IPR008631">
    <property type="entry name" value="Glycogen_synth"/>
</dbReference>
<dbReference type="AlphaFoldDB" id="A0A4D5R9N8"/>
<comment type="function">
    <text evidence="10">Transfers the glycosyl residue from UDP-Glc to the non-reducing end of alpha-1,4-glucan.</text>
</comment>
<dbReference type="SUPFAM" id="SSF53756">
    <property type="entry name" value="UDP-Glycosyltransferase/glycogen phosphorylase"/>
    <property type="match status" value="2"/>
</dbReference>
<feature type="compositionally biased region" description="Low complexity" evidence="11">
    <location>
        <begin position="651"/>
        <end position="662"/>
    </location>
</feature>
<evidence type="ECO:0000256" key="9">
    <source>
        <dbReference type="ARBA" id="ARBA00073454"/>
    </source>
</evidence>
<feature type="compositionally biased region" description="Basic and acidic residues" evidence="11">
    <location>
        <begin position="675"/>
        <end position="685"/>
    </location>
</feature>
<evidence type="ECO:0000256" key="8">
    <source>
        <dbReference type="ARBA" id="ARBA00047345"/>
    </source>
</evidence>
<feature type="region of interest" description="Disordered" evidence="11">
    <location>
        <begin position="640"/>
        <end position="705"/>
    </location>
</feature>
<comment type="catalytic activity">
    <reaction evidence="8">
        <text>[(1-&gt;4)-alpha-D-glucosyl](n) + UDP-alpha-D-glucose = [(1-&gt;4)-alpha-D-glucosyl](n+1) + UDP + H(+)</text>
        <dbReference type="Rhea" id="RHEA:18549"/>
        <dbReference type="Rhea" id="RHEA-COMP:9584"/>
        <dbReference type="Rhea" id="RHEA-COMP:9587"/>
        <dbReference type="ChEBI" id="CHEBI:15378"/>
        <dbReference type="ChEBI" id="CHEBI:15444"/>
        <dbReference type="ChEBI" id="CHEBI:58223"/>
        <dbReference type="ChEBI" id="CHEBI:58885"/>
        <dbReference type="EC" id="2.4.1.11"/>
    </reaction>
    <physiologicalReaction direction="left-to-right" evidence="8">
        <dbReference type="Rhea" id="RHEA:18550"/>
    </physiologicalReaction>
</comment>
<keyword evidence="4" id="KW-0597">Phosphoprotein</keyword>
<protein>
    <recommendedName>
        <fullName evidence="9 10">Glycogen [starch] synthase</fullName>
        <ecNumber evidence="3 10">2.4.1.11</ecNumber>
    </recommendedName>
</protein>
<evidence type="ECO:0000256" key="10">
    <source>
        <dbReference type="RuleBase" id="RU363104"/>
    </source>
</evidence>
<evidence type="ECO:0000256" key="11">
    <source>
        <dbReference type="SAM" id="MobiDB-lite"/>
    </source>
</evidence>
<evidence type="ECO:0000313" key="12">
    <source>
        <dbReference type="EMBL" id="MIC88837.1"/>
    </source>
</evidence>
<keyword evidence="6 10" id="KW-0808">Transferase</keyword>
<evidence type="ECO:0000256" key="4">
    <source>
        <dbReference type="ARBA" id="ARBA00022553"/>
    </source>
</evidence>
<keyword evidence="5 10" id="KW-0328">Glycosyltransferase</keyword>
<dbReference type="Pfam" id="PF05693">
    <property type="entry name" value="Glycogen_syn"/>
    <property type="match status" value="1"/>
</dbReference>
<dbReference type="EC" id="2.4.1.11" evidence="3 10"/>
<proteinExistence type="inferred from homology"/>
<reference evidence="12" key="1">
    <citation type="journal article" date="2018" name="Toxicon">
        <title>Venom-gland transcriptomics and venom proteomics of the giant Florida blue centipede, Scolopendra viridis.</title>
        <authorList>
            <person name="Ward M.J."/>
            <person name="Rokyta D.R."/>
        </authorList>
    </citation>
    <scope>NUCLEOTIDE SEQUENCE</scope>
    <source>
        <tissue evidence="12">Venom gland</tissue>
    </source>
</reference>
<dbReference type="PANTHER" id="PTHR10176">
    <property type="entry name" value="GLYCOGEN SYNTHASE"/>
    <property type="match status" value="1"/>
</dbReference>
<dbReference type="GO" id="GO:0005978">
    <property type="term" value="P:glycogen biosynthetic process"/>
    <property type="evidence" value="ECO:0007669"/>
    <property type="project" value="UniProtKB-UniPathway"/>
</dbReference>
<evidence type="ECO:0000256" key="5">
    <source>
        <dbReference type="ARBA" id="ARBA00022676"/>
    </source>
</evidence>
<dbReference type="GO" id="GO:0005737">
    <property type="term" value="C:cytoplasm"/>
    <property type="evidence" value="ECO:0007669"/>
    <property type="project" value="TreeGrafter"/>
</dbReference>
<dbReference type="UniPathway" id="UPA00164"/>
<dbReference type="CDD" id="cd03793">
    <property type="entry name" value="GT3_GSY2-like"/>
    <property type="match status" value="1"/>
</dbReference>
<comment type="similarity">
    <text evidence="2 10">Belongs to the glycosyltransferase 3 family.</text>
</comment>
<dbReference type="FunFam" id="3.40.50.2000:FF:000014">
    <property type="entry name" value="Glycogen [starch] synthase"/>
    <property type="match status" value="1"/>
</dbReference>
<evidence type="ECO:0000256" key="2">
    <source>
        <dbReference type="ARBA" id="ARBA00010686"/>
    </source>
</evidence>
<organism evidence="12">
    <name type="scientific">Scolopendra viridis</name>
    <name type="common">Giant centipede</name>
    <dbReference type="NCBI Taxonomy" id="118503"/>
    <lineage>
        <taxon>Eukaryota</taxon>
        <taxon>Metazoa</taxon>
        <taxon>Ecdysozoa</taxon>
        <taxon>Arthropoda</taxon>
        <taxon>Myriapoda</taxon>
        <taxon>Chilopoda</taxon>
        <taxon>Pleurostigmophora</taxon>
        <taxon>Scolopendromorpha</taxon>
        <taxon>Scolopendridae</taxon>
        <taxon>Scolopendra</taxon>
    </lineage>
</organism>